<dbReference type="PROSITE" id="PS50950">
    <property type="entry name" value="ZF_THAP"/>
    <property type="match status" value="1"/>
</dbReference>
<keyword evidence="17" id="KW-1185">Reference proteome</keyword>
<keyword evidence="7 13" id="KW-0175">Coiled coil</keyword>
<protein>
    <recommendedName>
        <fullName evidence="15">THAP-type domain-containing protein</fullName>
    </recommendedName>
</protein>
<dbReference type="InterPro" id="IPR048365">
    <property type="entry name" value="TNP-like_RNaseH_N"/>
</dbReference>
<evidence type="ECO:0000256" key="4">
    <source>
        <dbReference type="ARBA" id="ARBA00022771"/>
    </source>
</evidence>
<evidence type="ECO:0000256" key="5">
    <source>
        <dbReference type="ARBA" id="ARBA00022833"/>
    </source>
</evidence>
<evidence type="ECO:0000256" key="12">
    <source>
        <dbReference type="PROSITE-ProRule" id="PRU00309"/>
    </source>
</evidence>
<dbReference type="Gene3D" id="6.20.210.20">
    <property type="entry name" value="THAP domain"/>
    <property type="match status" value="1"/>
</dbReference>
<keyword evidence="9" id="KW-0804">Transcription</keyword>
<dbReference type="SMART" id="SM00980">
    <property type="entry name" value="THAP"/>
    <property type="match status" value="1"/>
</dbReference>
<dbReference type="InterPro" id="IPR038441">
    <property type="entry name" value="THAP_Znf_sf"/>
</dbReference>
<evidence type="ECO:0000256" key="13">
    <source>
        <dbReference type="SAM" id="Coils"/>
    </source>
</evidence>
<organism evidence="16 17">
    <name type="scientific">Aedes albopictus</name>
    <name type="common">Asian tiger mosquito</name>
    <name type="synonym">Stegomyia albopicta</name>
    <dbReference type="NCBI Taxonomy" id="7160"/>
    <lineage>
        <taxon>Eukaryota</taxon>
        <taxon>Metazoa</taxon>
        <taxon>Ecdysozoa</taxon>
        <taxon>Arthropoda</taxon>
        <taxon>Hexapoda</taxon>
        <taxon>Insecta</taxon>
        <taxon>Pterygota</taxon>
        <taxon>Neoptera</taxon>
        <taxon>Endopterygota</taxon>
        <taxon>Diptera</taxon>
        <taxon>Nematocera</taxon>
        <taxon>Culicoidea</taxon>
        <taxon>Culicidae</taxon>
        <taxon>Culicinae</taxon>
        <taxon>Aedini</taxon>
        <taxon>Aedes</taxon>
        <taxon>Stegomyia</taxon>
    </lineage>
</organism>
<keyword evidence="3" id="KW-0479">Metal-binding</keyword>
<evidence type="ECO:0000256" key="8">
    <source>
        <dbReference type="ARBA" id="ARBA00023125"/>
    </source>
</evidence>
<evidence type="ECO:0000256" key="11">
    <source>
        <dbReference type="ARBA" id="ARBA00023306"/>
    </source>
</evidence>
<proteinExistence type="inferred from homology"/>
<feature type="compositionally biased region" description="Polar residues" evidence="14">
    <location>
        <begin position="95"/>
        <end position="117"/>
    </location>
</feature>
<dbReference type="SMART" id="SM00692">
    <property type="entry name" value="DM3"/>
    <property type="match status" value="1"/>
</dbReference>
<evidence type="ECO:0000256" key="2">
    <source>
        <dbReference type="ARBA" id="ARBA00006177"/>
    </source>
</evidence>
<dbReference type="RefSeq" id="XP_062701822.1">
    <property type="nucleotide sequence ID" value="XM_062845838.1"/>
</dbReference>
<feature type="region of interest" description="Disordered" evidence="14">
    <location>
        <begin position="91"/>
        <end position="118"/>
    </location>
</feature>
<dbReference type="EnsemblMetazoa" id="AALFPA23_005432.R6936">
    <property type="protein sequence ID" value="AALFPA23_005432.P6936"/>
    <property type="gene ID" value="AALFPA23_005432"/>
</dbReference>
<keyword evidence="10" id="KW-0539">Nucleus</keyword>
<name>A0ABM1Y3T8_AEDAL</name>
<dbReference type="PANTHER" id="PTHR46600">
    <property type="entry name" value="THAP DOMAIN-CONTAINING"/>
    <property type="match status" value="1"/>
</dbReference>
<dbReference type="InterPro" id="IPR006612">
    <property type="entry name" value="THAP_Znf"/>
</dbReference>
<feature type="coiled-coil region" evidence="13">
    <location>
        <begin position="171"/>
        <end position="198"/>
    </location>
</feature>
<sequence>MKCKAKYCNNESRSGVHNVSFFRFPRNNKECDEWKRFCGLPADFTPTGQHRICSLHFREEDIYMDVHGKLHRMSKSVPVFETVAQVGETTRRSKLSLSYESDAENTPPNTLPSQNVCEPSEKPQEYMEYEFLDEAFVHPEGLGFGSSVNCASNANETHSSCANCVTSAQKREKDRRLIKRVQNANAALKRKLESFENNPETEKIRKELGDDQYKLITSGLIRIGKWSNESIMEGLRTRFACGSKAYEIERRKRRLPSSRTLCERLQSLRFDSGCLDEIFDILSLKIKQLPDDDKDCVLLFDEMAIQSGTDYCPNLKKFVGNVTLPEHTGIANHALVFMLAGVKTHWKQVIGYHFTGDSINNGCLKDIIFELIRKAEGIGFRVHAVVCDCGGKQSCQMISYFTFSLETIRFEYVASLLKIRDKYDLRAHLGAVKYKYIALRTTVFILK</sequence>
<dbReference type="InterPro" id="IPR026516">
    <property type="entry name" value="THAP1/10"/>
</dbReference>
<evidence type="ECO:0000256" key="3">
    <source>
        <dbReference type="ARBA" id="ARBA00022723"/>
    </source>
</evidence>
<reference evidence="16" key="2">
    <citation type="submission" date="2025-05" db="UniProtKB">
        <authorList>
            <consortium name="EnsemblMetazoa"/>
        </authorList>
    </citation>
    <scope>IDENTIFICATION</scope>
    <source>
        <strain evidence="16">Foshan</strain>
    </source>
</reference>
<evidence type="ECO:0000256" key="1">
    <source>
        <dbReference type="ARBA" id="ARBA00004642"/>
    </source>
</evidence>
<dbReference type="GeneID" id="134285291"/>
<dbReference type="SUPFAM" id="SSF57716">
    <property type="entry name" value="Glucocorticoid receptor-like (DNA-binding domain)"/>
    <property type="match status" value="1"/>
</dbReference>
<evidence type="ECO:0000313" key="16">
    <source>
        <dbReference type="EnsemblMetazoa" id="AALFPA23_005432.P6936"/>
    </source>
</evidence>
<evidence type="ECO:0000256" key="9">
    <source>
        <dbReference type="ARBA" id="ARBA00023163"/>
    </source>
</evidence>
<keyword evidence="5" id="KW-0862">Zinc</keyword>
<dbReference type="Pfam" id="PF21787">
    <property type="entry name" value="TNP-like_RNaseH_N"/>
    <property type="match status" value="1"/>
</dbReference>
<keyword evidence="4 12" id="KW-0863">Zinc-finger</keyword>
<dbReference type="Pfam" id="PF05485">
    <property type="entry name" value="THAP"/>
    <property type="match status" value="1"/>
</dbReference>
<comment type="similarity">
    <text evidence="2">Belongs to the THAP1 family.</text>
</comment>
<keyword evidence="11" id="KW-0131">Cell cycle</keyword>
<keyword evidence="8 12" id="KW-0238">DNA-binding</keyword>
<comment type="subcellular location">
    <subcellularLocation>
        <location evidence="1">Nucleus</location>
        <location evidence="1">Nucleoplasm</location>
    </subcellularLocation>
</comment>
<accession>A0ABM1Y3T8</accession>
<evidence type="ECO:0000256" key="6">
    <source>
        <dbReference type="ARBA" id="ARBA00023015"/>
    </source>
</evidence>
<keyword evidence="6" id="KW-0805">Transcription regulation</keyword>
<feature type="domain" description="THAP-type" evidence="15">
    <location>
        <begin position="1"/>
        <end position="81"/>
    </location>
</feature>
<evidence type="ECO:0000259" key="15">
    <source>
        <dbReference type="PROSITE" id="PS50950"/>
    </source>
</evidence>
<reference evidence="17" key="1">
    <citation type="journal article" date="2015" name="Proc. Natl. Acad. Sci. U.S.A.">
        <title>Genome sequence of the Asian Tiger mosquito, Aedes albopictus, reveals insights into its biology, genetics, and evolution.</title>
        <authorList>
            <person name="Chen X.G."/>
            <person name="Jiang X."/>
            <person name="Gu J."/>
            <person name="Xu M."/>
            <person name="Wu Y."/>
            <person name="Deng Y."/>
            <person name="Zhang C."/>
            <person name="Bonizzoni M."/>
            <person name="Dermauw W."/>
            <person name="Vontas J."/>
            <person name="Armbruster P."/>
            <person name="Huang X."/>
            <person name="Yang Y."/>
            <person name="Zhang H."/>
            <person name="He W."/>
            <person name="Peng H."/>
            <person name="Liu Y."/>
            <person name="Wu K."/>
            <person name="Chen J."/>
            <person name="Lirakis M."/>
            <person name="Topalis P."/>
            <person name="Van Leeuwen T."/>
            <person name="Hall A.B."/>
            <person name="Jiang X."/>
            <person name="Thorpe C."/>
            <person name="Mueller R.L."/>
            <person name="Sun C."/>
            <person name="Waterhouse R.M."/>
            <person name="Yan G."/>
            <person name="Tu Z.J."/>
            <person name="Fang X."/>
            <person name="James A.A."/>
        </authorList>
    </citation>
    <scope>NUCLEOTIDE SEQUENCE [LARGE SCALE GENOMIC DNA]</scope>
    <source>
        <strain evidence="17">Foshan</strain>
    </source>
</reference>
<evidence type="ECO:0000256" key="7">
    <source>
        <dbReference type="ARBA" id="ARBA00023054"/>
    </source>
</evidence>
<dbReference type="Proteomes" id="UP000069940">
    <property type="component" value="Unassembled WGS sequence"/>
</dbReference>
<evidence type="ECO:0000256" key="10">
    <source>
        <dbReference type="ARBA" id="ARBA00023242"/>
    </source>
</evidence>
<dbReference type="PANTHER" id="PTHR46600:SF1">
    <property type="entry name" value="THAP DOMAIN-CONTAINING PROTEIN 1"/>
    <property type="match status" value="1"/>
</dbReference>
<evidence type="ECO:0000256" key="14">
    <source>
        <dbReference type="SAM" id="MobiDB-lite"/>
    </source>
</evidence>
<evidence type="ECO:0000313" key="17">
    <source>
        <dbReference type="Proteomes" id="UP000069940"/>
    </source>
</evidence>